<keyword evidence="2" id="KW-1185">Reference proteome</keyword>
<organism evidence="1 2">
    <name type="scientific">Janthinobacterium svalbardensis</name>
    <dbReference type="NCBI Taxonomy" id="368607"/>
    <lineage>
        <taxon>Bacteria</taxon>
        <taxon>Pseudomonadati</taxon>
        <taxon>Pseudomonadota</taxon>
        <taxon>Betaproteobacteria</taxon>
        <taxon>Burkholderiales</taxon>
        <taxon>Oxalobacteraceae</taxon>
        <taxon>Janthinobacterium</taxon>
    </lineage>
</organism>
<dbReference type="AlphaFoldDB" id="A0A290WXG7"/>
<reference evidence="1 2" key="1">
    <citation type="submission" date="2017-09" db="EMBL/GenBank/DDBJ databases">
        <title>Complete genome sequence of Janthinobacterium svalbardensis PAMC 27463.</title>
        <authorList>
            <person name="Cho Y.-J."/>
            <person name="Cho A."/>
            <person name="Kim O.-S."/>
            <person name="Lee J.-I."/>
        </authorList>
    </citation>
    <scope>NUCLEOTIDE SEQUENCE [LARGE SCALE GENOMIC DNA]</scope>
    <source>
        <strain evidence="1 2">PAMC 27463</strain>
    </source>
</reference>
<name>A0A290WXG7_9BURK</name>
<accession>A0A290WXG7</accession>
<dbReference type="KEGG" id="jsv:CNX70_16410"/>
<gene>
    <name evidence="1" type="ORF">CNX70_16410</name>
</gene>
<sequence>MFLIIEIAKNAMMHFFLAKNRAELERRCRDKVARRPWRFSTAIQSGPADGSALSVASVSGHVRHMNGGGGHAL</sequence>
<proteinExistence type="predicted"/>
<dbReference type="EMBL" id="CP023422">
    <property type="protein sequence ID" value="ATD61571.1"/>
    <property type="molecule type" value="Genomic_DNA"/>
</dbReference>
<evidence type="ECO:0000313" key="1">
    <source>
        <dbReference type="EMBL" id="ATD61571.1"/>
    </source>
</evidence>
<dbReference type="Proteomes" id="UP000218437">
    <property type="component" value="Chromosome"/>
</dbReference>
<evidence type="ECO:0000313" key="2">
    <source>
        <dbReference type="Proteomes" id="UP000218437"/>
    </source>
</evidence>
<protein>
    <submittedName>
        <fullName evidence="1">Uncharacterized protein</fullName>
    </submittedName>
</protein>